<accession>A0A0L0CMD2</accession>
<evidence type="ECO:0000256" key="1">
    <source>
        <dbReference type="SAM" id="Phobius"/>
    </source>
</evidence>
<proteinExistence type="predicted"/>
<evidence type="ECO:0000313" key="3">
    <source>
        <dbReference type="Proteomes" id="UP000037069"/>
    </source>
</evidence>
<sequence length="118" mass="13570">MLISTMKILIALILSLMFTISLVKLVLLFWNEYPSLLLYGFRSDPALPTVDLWLEQNNLTDYIQLFQDKGQTLLKMFTQQQLQGVDINNSINTNSFTSNLSALLLKPHNVTNFKLNFD</sequence>
<protein>
    <submittedName>
        <fullName evidence="2">Uncharacterized protein</fullName>
    </submittedName>
</protein>
<gene>
    <name evidence="2" type="ORF">FF38_05818</name>
</gene>
<dbReference type="EMBL" id="JRES01000186">
    <property type="protein sequence ID" value="KNC33508.1"/>
    <property type="molecule type" value="Genomic_DNA"/>
</dbReference>
<reference evidence="2 3" key="1">
    <citation type="journal article" date="2015" name="Nat. Commun.">
        <title>Lucilia cuprina genome unlocks parasitic fly biology to underpin future interventions.</title>
        <authorList>
            <person name="Anstead C.A."/>
            <person name="Korhonen P.K."/>
            <person name="Young N.D."/>
            <person name="Hall R.S."/>
            <person name="Jex A.R."/>
            <person name="Murali S.C."/>
            <person name="Hughes D.S."/>
            <person name="Lee S.F."/>
            <person name="Perry T."/>
            <person name="Stroehlein A.J."/>
            <person name="Ansell B.R."/>
            <person name="Breugelmans B."/>
            <person name="Hofmann A."/>
            <person name="Qu J."/>
            <person name="Dugan S."/>
            <person name="Lee S.L."/>
            <person name="Chao H."/>
            <person name="Dinh H."/>
            <person name="Han Y."/>
            <person name="Doddapaneni H.V."/>
            <person name="Worley K.C."/>
            <person name="Muzny D.M."/>
            <person name="Ioannidis P."/>
            <person name="Waterhouse R.M."/>
            <person name="Zdobnov E.M."/>
            <person name="James P.J."/>
            <person name="Bagnall N.H."/>
            <person name="Kotze A.C."/>
            <person name="Gibbs R.A."/>
            <person name="Richards S."/>
            <person name="Batterham P."/>
            <person name="Gasser R.B."/>
        </authorList>
    </citation>
    <scope>NUCLEOTIDE SEQUENCE [LARGE SCALE GENOMIC DNA]</scope>
    <source>
        <strain evidence="2 3">LS</strain>
        <tissue evidence="2">Full body</tissue>
    </source>
</reference>
<dbReference type="OrthoDB" id="6057829at2759"/>
<dbReference type="SUPFAM" id="SSF47769">
    <property type="entry name" value="SAM/Pointed domain"/>
    <property type="match status" value="1"/>
</dbReference>
<keyword evidence="1" id="KW-0472">Membrane</keyword>
<dbReference type="InterPro" id="IPR013761">
    <property type="entry name" value="SAM/pointed_sf"/>
</dbReference>
<evidence type="ECO:0000313" key="2">
    <source>
        <dbReference type="EMBL" id="KNC33508.1"/>
    </source>
</evidence>
<comment type="caution">
    <text evidence="2">The sequence shown here is derived from an EMBL/GenBank/DDBJ whole genome shotgun (WGS) entry which is preliminary data.</text>
</comment>
<name>A0A0L0CMD2_LUCCU</name>
<dbReference type="AlphaFoldDB" id="A0A0L0CMD2"/>
<keyword evidence="3" id="KW-1185">Reference proteome</keyword>
<feature type="transmembrane region" description="Helical" evidence="1">
    <location>
        <begin position="6"/>
        <end position="30"/>
    </location>
</feature>
<dbReference type="Proteomes" id="UP000037069">
    <property type="component" value="Unassembled WGS sequence"/>
</dbReference>
<keyword evidence="1" id="KW-0812">Transmembrane</keyword>
<organism evidence="2 3">
    <name type="scientific">Lucilia cuprina</name>
    <name type="common">Green bottle fly</name>
    <name type="synonym">Australian sheep blowfly</name>
    <dbReference type="NCBI Taxonomy" id="7375"/>
    <lineage>
        <taxon>Eukaryota</taxon>
        <taxon>Metazoa</taxon>
        <taxon>Ecdysozoa</taxon>
        <taxon>Arthropoda</taxon>
        <taxon>Hexapoda</taxon>
        <taxon>Insecta</taxon>
        <taxon>Pterygota</taxon>
        <taxon>Neoptera</taxon>
        <taxon>Endopterygota</taxon>
        <taxon>Diptera</taxon>
        <taxon>Brachycera</taxon>
        <taxon>Muscomorpha</taxon>
        <taxon>Oestroidea</taxon>
        <taxon>Calliphoridae</taxon>
        <taxon>Luciliinae</taxon>
        <taxon>Lucilia</taxon>
    </lineage>
</organism>
<keyword evidence="1" id="KW-1133">Transmembrane helix</keyword>